<name>A0A918JVM8_9FLAO</name>
<protein>
    <recommendedName>
        <fullName evidence="3">CarboxypepD_reg-like domain-containing protein</fullName>
    </recommendedName>
</protein>
<organism evidence="1 2">
    <name type="scientific">Aquimarina muelleri</name>
    <dbReference type="NCBI Taxonomy" id="279356"/>
    <lineage>
        <taxon>Bacteria</taxon>
        <taxon>Pseudomonadati</taxon>
        <taxon>Bacteroidota</taxon>
        <taxon>Flavobacteriia</taxon>
        <taxon>Flavobacteriales</taxon>
        <taxon>Flavobacteriaceae</taxon>
        <taxon>Aquimarina</taxon>
    </lineage>
</organism>
<gene>
    <name evidence="1" type="ORF">GCM10007384_23470</name>
</gene>
<proteinExistence type="predicted"/>
<dbReference type="SUPFAM" id="SSF49464">
    <property type="entry name" value="Carboxypeptidase regulatory domain-like"/>
    <property type="match status" value="1"/>
</dbReference>
<evidence type="ECO:0000313" key="2">
    <source>
        <dbReference type="Proteomes" id="UP000601108"/>
    </source>
</evidence>
<accession>A0A918JVM8</accession>
<reference evidence="1 2" key="1">
    <citation type="journal article" date="2014" name="Int. J. Syst. Evol. Microbiol.">
        <title>Complete genome sequence of Corynebacterium casei LMG S-19264T (=DSM 44701T), isolated from a smear-ripened cheese.</title>
        <authorList>
            <consortium name="US DOE Joint Genome Institute (JGI-PGF)"/>
            <person name="Walter F."/>
            <person name="Albersmeier A."/>
            <person name="Kalinowski J."/>
            <person name="Ruckert C."/>
        </authorList>
    </citation>
    <scope>NUCLEOTIDE SEQUENCE [LARGE SCALE GENOMIC DNA]</scope>
    <source>
        <strain evidence="1 2">KCTC 12285</strain>
    </source>
</reference>
<dbReference type="AlphaFoldDB" id="A0A918JVM8"/>
<keyword evidence="2" id="KW-1185">Reference proteome</keyword>
<sequence length="231" mass="26597">MIKGIVENDSSEGVHIINKTANLFTITDKEGVFFIEATIGDVFVISSVQYDLKVIVVNKNIYDNKEFNFTLKENLNELDEVIVGVQLSGNLNADIKDIKTEELFSPEDVGIPVYEGIQMEEIIPMHKAIMFYSLGFRLDIDATYKNLSGYYKTLKKTRGLDKENNSLEIIQNFYGKQFLSSVYNLPKEKIYDFLLLCIQTSAIQYEFSKENHNVVLKIFSDKRKEFIVKKQ</sequence>
<dbReference type="Proteomes" id="UP000601108">
    <property type="component" value="Unassembled WGS sequence"/>
</dbReference>
<evidence type="ECO:0008006" key="3">
    <source>
        <dbReference type="Google" id="ProtNLM"/>
    </source>
</evidence>
<dbReference type="RefSeq" id="WP_027413720.1">
    <property type="nucleotide sequence ID" value="NZ_BMWS01000015.1"/>
</dbReference>
<dbReference type="EMBL" id="BMWS01000015">
    <property type="protein sequence ID" value="GGX21532.1"/>
    <property type="molecule type" value="Genomic_DNA"/>
</dbReference>
<comment type="caution">
    <text evidence="1">The sequence shown here is derived from an EMBL/GenBank/DDBJ whole genome shotgun (WGS) entry which is preliminary data.</text>
</comment>
<evidence type="ECO:0000313" key="1">
    <source>
        <dbReference type="EMBL" id="GGX21532.1"/>
    </source>
</evidence>
<dbReference type="InterPro" id="IPR008969">
    <property type="entry name" value="CarboxyPept-like_regulatory"/>
</dbReference>